<dbReference type="SUPFAM" id="SSF48498">
    <property type="entry name" value="Tetracyclin repressor-like, C-terminal domain"/>
    <property type="match status" value="1"/>
</dbReference>
<dbReference type="InterPro" id="IPR001647">
    <property type="entry name" value="HTH_TetR"/>
</dbReference>
<dbReference type="PROSITE" id="PS50977">
    <property type="entry name" value="HTH_TETR_2"/>
    <property type="match status" value="1"/>
</dbReference>
<dbReference type="Pfam" id="PF00440">
    <property type="entry name" value="TetR_N"/>
    <property type="match status" value="1"/>
</dbReference>
<keyword evidence="5" id="KW-1185">Reference proteome</keyword>
<evidence type="ECO:0000313" key="5">
    <source>
        <dbReference type="Proteomes" id="UP000582974"/>
    </source>
</evidence>
<dbReference type="InterPro" id="IPR050109">
    <property type="entry name" value="HTH-type_TetR-like_transc_reg"/>
</dbReference>
<protein>
    <submittedName>
        <fullName evidence="4">TetR/AcrR family transcriptional regulator</fullName>
    </submittedName>
</protein>
<dbReference type="GO" id="GO:0000976">
    <property type="term" value="F:transcription cis-regulatory region binding"/>
    <property type="evidence" value="ECO:0007669"/>
    <property type="project" value="TreeGrafter"/>
</dbReference>
<sequence>MSAPARRARIVSAAVDAFASGGYGASGMGDVAARSGVTRAVVYDYFPSKKALFLAALQEQSAAFLGYIGASITGEGAPEQRMRATVDTVFTFAERYPNAWRMLFVNATHGDAEIDAAWSQVAEQRNHAVVELLADDLTSAGIDPSSMRAELTVEMLVGALTRAVEWRHVRRGIDRGEAIDAAMDLLWSGLAGSAGGALG</sequence>
<proteinExistence type="predicted"/>
<dbReference type="Gene3D" id="1.10.357.10">
    <property type="entry name" value="Tetracycline Repressor, domain 2"/>
    <property type="match status" value="1"/>
</dbReference>
<dbReference type="AlphaFoldDB" id="A0A837ZYG4"/>
<keyword evidence="1 2" id="KW-0238">DNA-binding</keyword>
<gene>
    <name evidence="4" type="ORF">H0B56_06690</name>
</gene>
<evidence type="ECO:0000256" key="1">
    <source>
        <dbReference type="ARBA" id="ARBA00023125"/>
    </source>
</evidence>
<organism evidence="4 5">
    <name type="scientific">Haloechinothrix aidingensis</name>
    <dbReference type="NCBI Taxonomy" id="2752311"/>
    <lineage>
        <taxon>Bacteria</taxon>
        <taxon>Bacillati</taxon>
        <taxon>Actinomycetota</taxon>
        <taxon>Actinomycetes</taxon>
        <taxon>Pseudonocardiales</taxon>
        <taxon>Pseudonocardiaceae</taxon>
        <taxon>Haloechinothrix</taxon>
    </lineage>
</organism>
<dbReference type="RefSeq" id="WP_180892044.1">
    <property type="nucleotide sequence ID" value="NZ_JACCKD010000002.1"/>
</dbReference>
<dbReference type="PANTHER" id="PTHR30055:SF226">
    <property type="entry name" value="HTH-TYPE TRANSCRIPTIONAL REGULATOR PKSA"/>
    <property type="match status" value="1"/>
</dbReference>
<dbReference type="PRINTS" id="PR00455">
    <property type="entry name" value="HTHTETR"/>
</dbReference>
<dbReference type="InterPro" id="IPR009057">
    <property type="entry name" value="Homeodomain-like_sf"/>
</dbReference>
<dbReference type="SUPFAM" id="SSF46689">
    <property type="entry name" value="Homeodomain-like"/>
    <property type="match status" value="1"/>
</dbReference>
<evidence type="ECO:0000259" key="3">
    <source>
        <dbReference type="PROSITE" id="PS50977"/>
    </source>
</evidence>
<feature type="DNA-binding region" description="H-T-H motif" evidence="2">
    <location>
        <begin position="27"/>
        <end position="46"/>
    </location>
</feature>
<dbReference type="InterPro" id="IPR036271">
    <property type="entry name" value="Tet_transcr_reg_TetR-rel_C_sf"/>
</dbReference>
<name>A0A837ZYG4_9PSEU</name>
<reference evidence="4 5" key="1">
    <citation type="submission" date="2020-07" db="EMBL/GenBank/DDBJ databases">
        <title>Genome of Haloechinothrix sp.</title>
        <authorList>
            <person name="Tang S.-K."/>
            <person name="Yang L."/>
            <person name="Zhu W.-Y."/>
        </authorList>
    </citation>
    <scope>NUCLEOTIDE SEQUENCE [LARGE SCALE GENOMIC DNA]</scope>
    <source>
        <strain evidence="4 5">YIM 98757</strain>
    </source>
</reference>
<comment type="caution">
    <text evidence="4">The sequence shown here is derived from an EMBL/GenBank/DDBJ whole genome shotgun (WGS) entry which is preliminary data.</text>
</comment>
<evidence type="ECO:0000313" key="4">
    <source>
        <dbReference type="EMBL" id="MBA0125224.1"/>
    </source>
</evidence>
<feature type="domain" description="HTH tetR-type" evidence="3">
    <location>
        <begin position="4"/>
        <end position="64"/>
    </location>
</feature>
<accession>A0A837ZYG4</accession>
<dbReference type="Proteomes" id="UP000582974">
    <property type="component" value="Unassembled WGS sequence"/>
</dbReference>
<dbReference type="GO" id="GO:0003700">
    <property type="term" value="F:DNA-binding transcription factor activity"/>
    <property type="evidence" value="ECO:0007669"/>
    <property type="project" value="TreeGrafter"/>
</dbReference>
<dbReference type="EMBL" id="JACCKD010000002">
    <property type="protein sequence ID" value="MBA0125224.1"/>
    <property type="molecule type" value="Genomic_DNA"/>
</dbReference>
<evidence type="ECO:0000256" key="2">
    <source>
        <dbReference type="PROSITE-ProRule" id="PRU00335"/>
    </source>
</evidence>
<dbReference type="PANTHER" id="PTHR30055">
    <property type="entry name" value="HTH-TYPE TRANSCRIPTIONAL REGULATOR RUTR"/>
    <property type="match status" value="1"/>
</dbReference>